<proteinExistence type="predicted"/>
<dbReference type="PROSITE" id="PS51898">
    <property type="entry name" value="TYR_RECOMBINASE"/>
    <property type="match status" value="1"/>
</dbReference>
<evidence type="ECO:0000313" key="3">
    <source>
        <dbReference type="EMBL" id="TCU34025.1"/>
    </source>
</evidence>
<dbReference type="SUPFAM" id="SSF56349">
    <property type="entry name" value="DNA breaking-rejoining enzymes"/>
    <property type="match status" value="1"/>
</dbReference>
<dbReference type="GO" id="GO:0003677">
    <property type="term" value="F:DNA binding"/>
    <property type="evidence" value="ECO:0007669"/>
    <property type="project" value="InterPro"/>
</dbReference>
<feature type="domain" description="Tyr recombinase" evidence="2">
    <location>
        <begin position="265"/>
        <end position="445"/>
    </location>
</feature>
<gene>
    <name evidence="3" type="ORF">EV129_1138</name>
</gene>
<dbReference type="GO" id="GO:0006310">
    <property type="term" value="P:DNA recombination"/>
    <property type="evidence" value="ECO:0007669"/>
    <property type="project" value="UniProtKB-KW"/>
</dbReference>
<dbReference type="GO" id="GO:0015074">
    <property type="term" value="P:DNA integration"/>
    <property type="evidence" value="ECO:0007669"/>
    <property type="project" value="InterPro"/>
</dbReference>
<dbReference type="AlphaFoldDB" id="A0A4V2VDU1"/>
<reference evidence="3 4" key="1">
    <citation type="submission" date="2019-03" db="EMBL/GenBank/DDBJ databases">
        <title>Genomic Encyclopedia of Type Strains, Phase IV (KMG-V): Genome sequencing to study the core and pangenomes of soil and plant-associated prokaryotes.</title>
        <authorList>
            <person name="Whitman W."/>
        </authorList>
    </citation>
    <scope>NUCLEOTIDE SEQUENCE [LARGE SCALE GENOMIC DNA]</scope>
    <source>
        <strain evidence="3 4">IE4868</strain>
    </source>
</reference>
<evidence type="ECO:0000313" key="4">
    <source>
        <dbReference type="Proteomes" id="UP000295507"/>
    </source>
</evidence>
<accession>A0A4V2VDU1</accession>
<dbReference type="InterPro" id="IPR002104">
    <property type="entry name" value="Integrase_catalytic"/>
</dbReference>
<dbReference type="EMBL" id="SMBK01000013">
    <property type="protein sequence ID" value="TCU34025.1"/>
    <property type="molecule type" value="Genomic_DNA"/>
</dbReference>
<dbReference type="Gene3D" id="1.10.443.10">
    <property type="entry name" value="Intergrase catalytic core"/>
    <property type="match status" value="1"/>
</dbReference>
<evidence type="ECO:0000259" key="2">
    <source>
        <dbReference type="PROSITE" id="PS51898"/>
    </source>
</evidence>
<sequence length="471" mass="53244">MRRKTDVADRDRHLSLRSGIYSYKRRVPSKVAILDSRSPTIRLSLGTRDLAEARALRDIHEKADDEFWASLVVGGDRLKAEATYKATVARATALGFTYRHASTIWHASSPEAPDVVLKRLETLERLAPATTESISVLGAETRPPVTVKQAFNIYCDEIVADELVGKSDRQKKDWKKVKLRAITNFINLVGDKSLESITRDDAKAFYTMWTKRIAPKEGRPTHSASSGNRDIGNMRVLFGDYFKYIGVDDIRNPFDGLVFSEKVKRSRPPFPTDWIKNVILKDGALDGMNTEARGVILAIMETGGRPSEICNLGPENIFLKDKIPHIMIEPRLDPDDPREIKTVSSIRAIPLVGAALEVFKRHPNGFPRYKNNEASMSNALNKFFRDNGLFPTTKHKIYSLRHSFEDRMKVAGFDTELRMMLMGHSIDRPKYGQGGTLEWKRDEMLKIALSFEPELVSRAQVRNKRKTATAA</sequence>
<name>A0A4V2VDU1_9HYPH</name>
<dbReference type="InterPro" id="IPR046668">
    <property type="entry name" value="DUF6538"/>
</dbReference>
<dbReference type="Proteomes" id="UP000295507">
    <property type="component" value="Unassembled WGS sequence"/>
</dbReference>
<keyword evidence="1" id="KW-0233">DNA recombination</keyword>
<dbReference type="InterPro" id="IPR013762">
    <property type="entry name" value="Integrase-like_cat_sf"/>
</dbReference>
<dbReference type="InterPro" id="IPR011010">
    <property type="entry name" value="DNA_brk_join_enz"/>
</dbReference>
<comment type="caution">
    <text evidence="3">The sequence shown here is derived from an EMBL/GenBank/DDBJ whole genome shotgun (WGS) entry which is preliminary data.</text>
</comment>
<evidence type="ECO:0000256" key="1">
    <source>
        <dbReference type="ARBA" id="ARBA00023172"/>
    </source>
</evidence>
<protein>
    <submittedName>
        <fullName evidence="3">Phage integrase family protein</fullName>
    </submittedName>
</protein>
<organism evidence="3 4">
    <name type="scientific">Rhizobium azibense</name>
    <dbReference type="NCBI Taxonomy" id="1136135"/>
    <lineage>
        <taxon>Bacteria</taxon>
        <taxon>Pseudomonadati</taxon>
        <taxon>Pseudomonadota</taxon>
        <taxon>Alphaproteobacteria</taxon>
        <taxon>Hyphomicrobiales</taxon>
        <taxon>Rhizobiaceae</taxon>
        <taxon>Rhizobium/Agrobacterium group</taxon>
        <taxon>Rhizobium</taxon>
    </lineage>
</organism>
<dbReference type="Pfam" id="PF20172">
    <property type="entry name" value="DUF6538"/>
    <property type="match status" value="1"/>
</dbReference>